<name>E1SVM8_FERBD</name>
<dbReference type="Proteomes" id="UP000006683">
    <property type="component" value="Chromosome"/>
</dbReference>
<accession>E1SVM8</accession>
<dbReference type="EMBL" id="CP002209">
    <property type="protein sequence ID" value="ADN76359.1"/>
    <property type="molecule type" value="Genomic_DNA"/>
</dbReference>
<dbReference type="STRING" id="550540.Fbal_2156"/>
<keyword evidence="1" id="KW-0472">Membrane</keyword>
<reference evidence="2 3" key="1">
    <citation type="journal article" date="2010" name="Stand. Genomic Sci.">
        <title>Complete genome sequence of Ferrimonas balearica type strain (PAT).</title>
        <authorList>
            <person name="Nolan M."/>
            <person name="Sikorski J."/>
            <person name="Davenport K."/>
            <person name="Lucas S."/>
            <person name="Glavina Del Rio T."/>
            <person name="Tice H."/>
            <person name="Cheng J."/>
            <person name="Goodwin L."/>
            <person name="Pitluck S."/>
            <person name="Liolios K."/>
            <person name="Ivanova N."/>
            <person name="Mavromatis K."/>
            <person name="Ovchinnikova G."/>
            <person name="Pati A."/>
            <person name="Chen A."/>
            <person name="Palaniappan K."/>
            <person name="Land M."/>
            <person name="Hauser L."/>
            <person name="Chang Y."/>
            <person name="Jeffries C."/>
            <person name="Tapia R."/>
            <person name="Brettin T."/>
            <person name="Detter J."/>
            <person name="Han C."/>
            <person name="Yasawong M."/>
            <person name="Rohde M."/>
            <person name="Tindall B."/>
            <person name="Goker M."/>
            <person name="Woyke T."/>
            <person name="Bristow J."/>
            <person name="Eisen J."/>
            <person name="Markowitz V."/>
            <person name="Hugenholtz P."/>
            <person name="Kyrpides N."/>
            <person name="Klenk H."/>
            <person name="Lapidus A."/>
        </authorList>
    </citation>
    <scope>NUCLEOTIDE SEQUENCE [LARGE SCALE GENOMIC DNA]</scope>
    <source>
        <strain evidence="3">DSM 9799 / CCM 4581 / KCTC 23876 / PAT</strain>
    </source>
</reference>
<dbReference type="AlphaFoldDB" id="E1SVM8"/>
<organism evidence="2 3">
    <name type="scientific">Ferrimonas balearica (strain DSM 9799 / CCM 4581 / KCTC 23876 / PAT)</name>
    <dbReference type="NCBI Taxonomy" id="550540"/>
    <lineage>
        <taxon>Bacteria</taxon>
        <taxon>Pseudomonadati</taxon>
        <taxon>Pseudomonadota</taxon>
        <taxon>Gammaproteobacteria</taxon>
        <taxon>Alteromonadales</taxon>
        <taxon>Ferrimonadaceae</taxon>
        <taxon>Ferrimonas</taxon>
    </lineage>
</organism>
<evidence type="ECO:0000256" key="1">
    <source>
        <dbReference type="SAM" id="Phobius"/>
    </source>
</evidence>
<sequence length="59" mass="6231">MVTALFWLGILMMATAGGLLMFTEVAQQVSGMVLIASLIGIGFVLSAATKILLLMKRTS</sequence>
<dbReference type="OrthoDB" id="6271685at2"/>
<evidence type="ECO:0000313" key="2">
    <source>
        <dbReference type="EMBL" id="ADN76359.1"/>
    </source>
</evidence>
<dbReference type="RefSeq" id="WP_013345665.1">
    <property type="nucleotide sequence ID" value="NC_014541.1"/>
</dbReference>
<protein>
    <submittedName>
        <fullName evidence="2">Uncharacterized protein</fullName>
    </submittedName>
</protein>
<keyword evidence="1" id="KW-1133">Transmembrane helix</keyword>
<gene>
    <name evidence="2" type="ordered locus">Fbal_2156</name>
</gene>
<dbReference type="HOGENOM" id="CLU_2953690_0_0_6"/>
<dbReference type="GeneID" id="67182357"/>
<feature type="transmembrane region" description="Helical" evidence="1">
    <location>
        <begin position="32"/>
        <end position="53"/>
    </location>
</feature>
<dbReference type="KEGG" id="fbl:Fbal_2156"/>
<keyword evidence="1" id="KW-0812">Transmembrane</keyword>
<keyword evidence="3" id="KW-1185">Reference proteome</keyword>
<evidence type="ECO:0000313" key="3">
    <source>
        <dbReference type="Proteomes" id="UP000006683"/>
    </source>
</evidence>
<proteinExistence type="predicted"/>